<comment type="similarity">
    <text evidence="3">Belongs to the cytochrome P450 family.</text>
</comment>
<dbReference type="AlphaFoldDB" id="A0AAD5UXY5"/>
<evidence type="ECO:0000256" key="7">
    <source>
        <dbReference type="ARBA" id="ARBA00023004"/>
    </source>
</evidence>
<proteinExistence type="inferred from homology"/>
<evidence type="ECO:0008006" key="11">
    <source>
        <dbReference type="Google" id="ProtNLM"/>
    </source>
</evidence>
<dbReference type="GO" id="GO:0005506">
    <property type="term" value="F:iron ion binding"/>
    <property type="evidence" value="ECO:0007669"/>
    <property type="project" value="InterPro"/>
</dbReference>
<accession>A0AAD5UXY5</accession>
<dbReference type="Pfam" id="PF00067">
    <property type="entry name" value="p450"/>
    <property type="match status" value="1"/>
</dbReference>
<evidence type="ECO:0000256" key="8">
    <source>
        <dbReference type="ARBA" id="ARBA00023033"/>
    </source>
</evidence>
<dbReference type="PRINTS" id="PR00385">
    <property type="entry name" value="P450"/>
</dbReference>
<sequence>MVSRISGLLGKRVLHVYDPVALQSILLKDQLYYEESSFIISMNVMVFGPGLVSTIGDQHRKQRKMLNPVFSVKHLRQMTPIFYRVAQQLQQGIKKQLKCSSGPEDVDILNWISRTALELIGQGGLGYSFDPLVEESQNTFADAIKDTIPAVWALGGFGLLAPIATKLGPSSFRRWVLDNLLPAEKIQRLKILSDTIKAEARKVIAQKRRALQVDEGAMSQQVDEGKDIMSVLLRANMKASESEKLDEDELAAQTTTLIFGATETTSGALAQILQLLAQHSDIQEQLRAEITQAGEQDIPYDQLVDLPYLDAVCRETLRLYSPVTEIYRDCIKDMVLPLSKPIQGLDGTWMKDVPVPEGTRIIISVRGCNRNKEIWGEDADEWKPERWLSPLPEAVTIARIPGVYSNLMTFAGGGRSCIGFKFSQLEMSRAFRAPPVFQILSFRQGSCVELLSCQVSDSRKGLQQAINADEDSVPQREFHTGMKSFRYCAQHRRSQSGTYDDTVPQTPVEMLR</sequence>
<dbReference type="GO" id="GO:0004497">
    <property type="term" value="F:monooxygenase activity"/>
    <property type="evidence" value="ECO:0007669"/>
    <property type="project" value="UniProtKB-KW"/>
</dbReference>
<evidence type="ECO:0000256" key="1">
    <source>
        <dbReference type="ARBA" id="ARBA00001971"/>
    </source>
</evidence>
<dbReference type="InterPro" id="IPR001128">
    <property type="entry name" value="Cyt_P450"/>
</dbReference>
<evidence type="ECO:0000256" key="2">
    <source>
        <dbReference type="ARBA" id="ARBA00005179"/>
    </source>
</evidence>
<dbReference type="GO" id="GO:0016705">
    <property type="term" value="F:oxidoreductase activity, acting on paired donors, with incorporation or reduction of molecular oxygen"/>
    <property type="evidence" value="ECO:0007669"/>
    <property type="project" value="InterPro"/>
</dbReference>
<evidence type="ECO:0000256" key="5">
    <source>
        <dbReference type="ARBA" id="ARBA00022723"/>
    </source>
</evidence>
<protein>
    <recommendedName>
        <fullName evidence="11">Cytochrome P450</fullName>
    </recommendedName>
</protein>
<comment type="caution">
    <text evidence="9">The sequence shown here is derived from an EMBL/GenBank/DDBJ whole genome shotgun (WGS) entry which is preliminary data.</text>
</comment>
<keyword evidence="5" id="KW-0479">Metal-binding</keyword>
<keyword evidence="6" id="KW-0560">Oxidoreductase</keyword>
<evidence type="ECO:0000313" key="9">
    <source>
        <dbReference type="EMBL" id="KAJ3480633.1"/>
    </source>
</evidence>
<dbReference type="CDD" id="cd11069">
    <property type="entry name" value="CYP_FUM15-like"/>
    <property type="match status" value="1"/>
</dbReference>
<dbReference type="InterPro" id="IPR036396">
    <property type="entry name" value="Cyt_P450_sf"/>
</dbReference>
<organism evidence="9 10">
    <name type="scientific">Meripilus lineatus</name>
    <dbReference type="NCBI Taxonomy" id="2056292"/>
    <lineage>
        <taxon>Eukaryota</taxon>
        <taxon>Fungi</taxon>
        <taxon>Dikarya</taxon>
        <taxon>Basidiomycota</taxon>
        <taxon>Agaricomycotina</taxon>
        <taxon>Agaricomycetes</taxon>
        <taxon>Polyporales</taxon>
        <taxon>Meripilaceae</taxon>
        <taxon>Meripilus</taxon>
    </lineage>
</organism>
<comment type="cofactor">
    <cofactor evidence="1">
        <name>heme</name>
        <dbReference type="ChEBI" id="CHEBI:30413"/>
    </cofactor>
</comment>
<gene>
    <name evidence="9" type="ORF">NLI96_g8209</name>
</gene>
<dbReference type="SUPFAM" id="SSF48264">
    <property type="entry name" value="Cytochrome P450"/>
    <property type="match status" value="1"/>
</dbReference>
<keyword evidence="8" id="KW-0503">Monooxygenase</keyword>
<name>A0AAD5UXY5_9APHY</name>
<comment type="pathway">
    <text evidence="2">Secondary metabolite biosynthesis.</text>
</comment>
<evidence type="ECO:0000313" key="10">
    <source>
        <dbReference type="Proteomes" id="UP001212997"/>
    </source>
</evidence>
<keyword evidence="10" id="KW-1185">Reference proteome</keyword>
<evidence type="ECO:0000256" key="4">
    <source>
        <dbReference type="ARBA" id="ARBA00022617"/>
    </source>
</evidence>
<dbReference type="PANTHER" id="PTHR24305:SF166">
    <property type="entry name" value="CYTOCHROME P450 12A4, MITOCHONDRIAL-RELATED"/>
    <property type="match status" value="1"/>
</dbReference>
<dbReference type="Gene3D" id="1.10.630.10">
    <property type="entry name" value="Cytochrome P450"/>
    <property type="match status" value="1"/>
</dbReference>
<dbReference type="PANTHER" id="PTHR24305">
    <property type="entry name" value="CYTOCHROME P450"/>
    <property type="match status" value="1"/>
</dbReference>
<evidence type="ECO:0000256" key="3">
    <source>
        <dbReference type="ARBA" id="ARBA00010617"/>
    </source>
</evidence>
<keyword evidence="7" id="KW-0408">Iron</keyword>
<evidence type="ECO:0000256" key="6">
    <source>
        <dbReference type="ARBA" id="ARBA00023002"/>
    </source>
</evidence>
<dbReference type="Proteomes" id="UP001212997">
    <property type="component" value="Unassembled WGS sequence"/>
</dbReference>
<keyword evidence="4" id="KW-0349">Heme</keyword>
<dbReference type="EMBL" id="JANAWD010000364">
    <property type="protein sequence ID" value="KAJ3480633.1"/>
    <property type="molecule type" value="Genomic_DNA"/>
</dbReference>
<dbReference type="InterPro" id="IPR050121">
    <property type="entry name" value="Cytochrome_P450_monoxygenase"/>
</dbReference>
<reference evidence="9" key="1">
    <citation type="submission" date="2022-07" db="EMBL/GenBank/DDBJ databases">
        <title>Genome Sequence of Physisporinus lineatus.</title>
        <authorList>
            <person name="Buettner E."/>
        </authorList>
    </citation>
    <scope>NUCLEOTIDE SEQUENCE</scope>
    <source>
        <strain evidence="9">VT162</strain>
    </source>
</reference>
<dbReference type="GO" id="GO:0020037">
    <property type="term" value="F:heme binding"/>
    <property type="evidence" value="ECO:0007669"/>
    <property type="project" value="InterPro"/>
</dbReference>